<keyword evidence="1" id="KW-0812">Transmembrane</keyword>
<protein>
    <recommendedName>
        <fullName evidence="4">RING-type E3 ubiquitin transferase</fullName>
    </recommendedName>
</protein>
<accession>A0ABV7JUS2</accession>
<name>A0ABV7JUS2_9ALTE</name>
<comment type="caution">
    <text evidence="2">The sequence shown here is derived from an EMBL/GenBank/DDBJ whole genome shotgun (WGS) entry which is preliminary data.</text>
</comment>
<evidence type="ECO:0000256" key="1">
    <source>
        <dbReference type="SAM" id="Phobius"/>
    </source>
</evidence>
<keyword evidence="1" id="KW-0472">Membrane</keyword>
<dbReference type="RefSeq" id="WP_123323478.1">
    <property type="nucleotide sequence ID" value="NZ_JBHRSX010000016.1"/>
</dbReference>
<keyword evidence="3" id="KW-1185">Reference proteome</keyword>
<dbReference type="Proteomes" id="UP001595477">
    <property type="component" value="Unassembled WGS sequence"/>
</dbReference>
<evidence type="ECO:0000313" key="3">
    <source>
        <dbReference type="Proteomes" id="UP001595477"/>
    </source>
</evidence>
<sequence>MKLKESTVHYLWVFGSIGTFALVALAGWEMAEHSIWFEQYWSHKPSRFLIIFAGTLTTIGLAAYTYSYFWGRKKFIRTYKEINRTELNESRDGELIRIQGELVLLGEPLIAPLSQKECAAYETIAQIEEEVATVSGSETNVGSRTIWQTIKHINKAKDFLIRSEGSYALIRVAQGNLKISLDMIHDEQHYKKDRGGFLTEEENSLRRNTLESMDLPTKPYVGVYSRNIRFQEGVLEQGEQVAVRGTGTWTSTDTDELSFLFGQGVKKVYEIENSEEFQLYFSDSSAVLEK</sequence>
<gene>
    <name evidence="2" type="ORF">ACFOEW_07680</name>
</gene>
<keyword evidence="1" id="KW-1133">Transmembrane helix</keyword>
<evidence type="ECO:0000313" key="2">
    <source>
        <dbReference type="EMBL" id="MFC3201693.1"/>
    </source>
</evidence>
<reference evidence="3" key="1">
    <citation type="journal article" date="2019" name="Int. J. Syst. Evol. Microbiol.">
        <title>The Global Catalogue of Microorganisms (GCM) 10K type strain sequencing project: providing services to taxonomists for standard genome sequencing and annotation.</title>
        <authorList>
            <consortium name="The Broad Institute Genomics Platform"/>
            <consortium name="The Broad Institute Genome Sequencing Center for Infectious Disease"/>
            <person name="Wu L."/>
            <person name="Ma J."/>
        </authorList>
    </citation>
    <scope>NUCLEOTIDE SEQUENCE [LARGE SCALE GENOMIC DNA]</scope>
    <source>
        <strain evidence="3">KCTC 52449</strain>
    </source>
</reference>
<evidence type="ECO:0008006" key="4">
    <source>
        <dbReference type="Google" id="ProtNLM"/>
    </source>
</evidence>
<feature type="transmembrane region" description="Helical" evidence="1">
    <location>
        <begin position="48"/>
        <end position="70"/>
    </location>
</feature>
<dbReference type="EMBL" id="JBHRSX010000016">
    <property type="protein sequence ID" value="MFC3201693.1"/>
    <property type="molecule type" value="Genomic_DNA"/>
</dbReference>
<proteinExistence type="predicted"/>
<feature type="transmembrane region" description="Helical" evidence="1">
    <location>
        <begin position="7"/>
        <end position="28"/>
    </location>
</feature>
<organism evidence="2 3">
    <name type="scientific">Alteromonas oceani</name>
    <dbReference type="NCBI Taxonomy" id="2071609"/>
    <lineage>
        <taxon>Bacteria</taxon>
        <taxon>Pseudomonadati</taxon>
        <taxon>Pseudomonadota</taxon>
        <taxon>Gammaproteobacteria</taxon>
        <taxon>Alteromonadales</taxon>
        <taxon>Alteromonadaceae</taxon>
        <taxon>Alteromonas/Salinimonas group</taxon>
        <taxon>Alteromonas</taxon>
    </lineage>
</organism>